<dbReference type="AlphaFoldDB" id="A0A2S5DAK6"/>
<organism evidence="2 3">
    <name type="scientific">Chromobacterium alticapitis</name>
    <dbReference type="NCBI Taxonomy" id="2073169"/>
    <lineage>
        <taxon>Bacteria</taxon>
        <taxon>Pseudomonadati</taxon>
        <taxon>Pseudomonadota</taxon>
        <taxon>Betaproteobacteria</taxon>
        <taxon>Neisseriales</taxon>
        <taxon>Chromobacteriaceae</taxon>
        <taxon>Chromobacterium</taxon>
    </lineage>
</organism>
<dbReference type="Gene3D" id="1.20.1290.10">
    <property type="entry name" value="AhpD-like"/>
    <property type="match status" value="1"/>
</dbReference>
<dbReference type="InterPro" id="IPR029032">
    <property type="entry name" value="AhpD-like"/>
</dbReference>
<dbReference type="Pfam" id="PF02627">
    <property type="entry name" value="CMD"/>
    <property type="match status" value="1"/>
</dbReference>
<dbReference type="SUPFAM" id="SSF69118">
    <property type="entry name" value="AhpD-like"/>
    <property type="match status" value="1"/>
</dbReference>
<dbReference type="InterPro" id="IPR004675">
    <property type="entry name" value="AhpD_core"/>
</dbReference>
<reference evidence="3" key="1">
    <citation type="submission" date="2018-02" db="EMBL/GenBank/DDBJ databases">
        <authorList>
            <person name="O'Hara-Hanley K."/>
            <person name="Soby S."/>
        </authorList>
    </citation>
    <scope>NUCLEOTIDE SEQUENCE [LARGE SCALE GENOMIC DNA]</scope>
    <source>
        <strain evidence="3">MWU14-2602</strain>
    </source>
</reference>
<name>A0A2S5DAK6_9NEIS</name>
<comment type="caution">
    <text evidence="2">The sequence shown here is derived from an EMBL/GenBank/DDBJ whole genome shotgun (WGS) entry which is preliminary data.</text>
</comment>
<protein>
    <submittedName>
        <fullName evidence="2">Carboxymuconolactone decarboxylase</fullName>
    </submittedName>
</protein>
<dbReference type="PANTHER" id="PTHR33930:SF2">
    <property type="entry name" value="BLR3452 PROTEIN"/>
    <property type="match status" value="1"/>
</dbReference>
<dbReference type="RefSeq" id="WP_103904444.1">
    <property type="nucleotide sequence ID" value="NZ_PQWB01000173.1"/>
</dbReference>
<accession>A0A2S5DAK6</accession>
<dbReference type="EMBL" id="PQWB01000173">
    <property type="protein sequence ID" value="POZ60125.1"/>
    <property type="molecule type" value="Genomic_DNA"/>
</dbReference>
<evidence type="ECO:0000259" key="1">
    <source>
        <dbReference type="Pfam" id="PF02627"/>
    </source>
</evidence>
<sequence>MSAYQQPEDFAYGKALMSLAPKEAQAFLNLKAVAERADGAIPAKYRELISIAVALTTQCSYCIDAHTKNALEAGATREELAETVFIASALRAGAAVGHGLMALKLFDEKAAQASSEPGRA</sequence>
<gene>
    <name evidence="2" type="ORF">C2I19_20550</name>
</gene>
<dbReference type="InterPro" id="IPR003779">
    <property type="entry name" value="CMD-like"/>
</dbReference>
<evidence type="ECO:0000313" key="2">
    <source>
        <dbReference type="EMBL" id="POZ60125.1"/>
    </source>
</evidence>
<dbReference type="Proteomes" id="UP000237082">
    <property type="component" value="Unassembled WGS sequence"/>
</dbReference>
<dbReference type="GO" id="GO:0051920">
    <property type="term" value="F:peroxiredoxin activity"/>
    <property type="evidence" value="ECO:0007669"/>
    <property type="project" value="InterPro"/>
</dbReference>
<proteinExistence type="predicted"/>
<dbReference type="OrthoDB" id="9801997at2"/>
<dbReference type="PANTHER" id="PTHR33930">
    <property type="entry name" value="ALKYL HYDROPEROXIDE REDUCTASE AHPD"/>
    <property type="match status" value="1"/>
</dbReference>
<dbReference type="NCBIfam" id="TIGR00778">
    <property type="entry name" value="ahpD_dom"/>
    <property type="match status" value="1"/>
</dbReference>
<evidence type="ECO:0000313" key="3">
    <source>
        <dbReference type="Proteomes" id="UP000237082"/>
    </source>
</evidence>
<feature type="domain" description="Carboxymuconolactone decarboxylase-like" evidence="1">
    <location>
        <begin position="24"/>
        <end position="103"/>
    </location>
</feature>
<keyword evidence="3" id="KW-1185">Reference proteome</keyword>